<comment type="caution">
    <text evidence="2">The sequence shown here is derived from an EMBL/GenBank/DDBJ whole genome shotgun (WGS) entry which is preliminary data.</text>
</comment>
<evidence type="ECO:0000313" key="2">
    <source>
        <dbReference type="EMBL" id="GLR27717.1"/>
    </source>
</evidence>
<dbReference type="CDD" id="cd07438">
    <property type="entry name" value="PHP_HisPPase_AMP"/>
    <property type="match status" value="1"/>
</dbReference>
<sequence length="292" mass="31774">MTTSNPNWGDPHSINADLHCHSTVSDGTLAPDQLAARAAANGVQMWSLTDHDEVGGLEKASEAARAHGLLFVPGVEVSVTWSGKTLHIVGLRVGFKNSPLSEGLGQVRSGRRERALEMSHQLAKVGIDGVFEGALKYVGNPDLISRTHFARHLVERGVCTDIGDVFQRFLTPGKPGYVPHSWASLSQAVTWIRDSGGVAVIAHPGRYDLNELQMDELIRQFIELGGQGIEVVTGSHTVDQYRTFARRSLKHGLKASRGSDFHGPEESRVNLGELPPLPDGCVPIWDNWENVL</sequence>
<dbReference type="InterPro" id="IPR049742">
    <property type="entry name" value="35NBP"/>
</dbReference>
<dbReference type="RefSeq" id="WP_284282578.1">
    <property type="nucleotide sequence ID" value="NZ_BSOJ01000038.1"/>
</dbReference>
<dbReference type="InterPro" id="IPR016195">
    <property type="entry name" value="Pol/histidinol_Pase-like"/>
</dbReference>
<dbReference type="InterPro" id="IPR052018">
    <property type="entry name" value="PHP_domain"/>
</dbReference>
<dbReference type="NCBIfam" id="NF041577">
    <property type="entry name" value="nside_bi_sphtase"/>
    <property type="match status" value="1"/>
</dbReference>
<protein>
    <submittedName>
        <fullName evidence="2">Phosphatase</fullName>
    </submittedName>
</protein>
<name>A0ABQ5YUK0_9BURK</name>
<evidence type="ECO:0000313" key="3">
    <source>
        <dbReference type="Proteomes" id="UP001156664"/>
    </source>
</evidence>
<dbReference type="InterPro" id="IPR004013">
    <property type="entry name" value="PHP_dom"/>
</dbReference>
<dbReference type="PANTHER" id="PTHR42924">
    <property type="entry name" value="EXONUCLEASE"/>
    <property type="match status" value="1"/>
</dbReference>
<evidence type="ECO:0000259" key="1">
    <source>
        <dbReference type="SMART" id="SM00481"/>
    </source>
</evidence>
<feature type="domain" description="Polymerase/histidinol phosphatase N-terminal" evidence="1">
    <location>
        <begin position="16"/>
        <end position="81"/>
    </location>
</feature>
<dbReference type="Gene3D" id="3.20.20.140">
    <property type="entry name" value="Metal-dependent hydrolases"/>
    <property type="match status" value="1"/>
</dbReference>
<reference evidence="3" key="1">
    <citation type="journal article" date="2019" name="Int. J. Syst. Evol. Microbiol.">
        <title>The Global Catalogue of Microorganisms (GCM) 10K type strain sequencing project: providing services to taxonomists for standard genome sequencing and annotation.</title>
        <authorList>
            <consortium name="The Broad Institute Genomics Platform"/>
            <consortium name="The Broad Institute Genome Sequencing Center for Infectious Disease"/>
            <person name="Wu L."/>
            <person name="Ma J."/>
        </authorList>
    </citation>
    <scope>NUCLEOTIDE SEQUENCE [LARGE SCALE GENOMIC DNA]</scope>
    <source>
        <strain evidence="3">NBRC 105857</strain>
    </source>
</reference>
<dbReference type="PANTHER" id="PTHR42924:SF3">
    <property type="entry name" value="POLYMERASE_HISTIDINOL PHOSPHATASE N-TERMINAL DOMAIN-CONTAINING PROTEIN"/>
    <property type="match status" value="1"/>
</dbReference>
<dbReference type="Proteomes" id="UP001156664">
    <property type="component" value="Unassembled WGS sequence"/>
</dbReference>
<keyword evidence="3" id="KW-1185">Reference proteome</keyword>
<gene>
    <name evidence="2" type="ORF">GCM10007875_28090</name>
</gene>
<dbReference type="Pfam" id="PF02811">
    <property type="entry name" value="PHP"/>
    <property type="match status" value="1"/>
</dbReference>
<organism evidence="2 3">
    <name type="scientific">Limnobacter litoralis</name>
    <dbReference type="NCBI Taxonomy" id="481366"/>
    <lineage>
        <taxon>Bacteria</taxon>
        <taxon>Pseudomonadati</taxon>
        <taxon>Pseudomonadota</taxon>
        <taxon>Betaproteobacteria</taxon>
        <taxon>Burkholderiales</taxon>
        <taxon>Burkholderiaceae</taxon>
        <taxon>Limnobacter</taxon>
    </lineage>
</organism>
<dbReference type="InterPro" id="IPR003141">
    <property type="entry name" value="Pol/His_phosphatase_N"/>
</dbReference>
<dbReference type="Gene3D" id="1.10.150.650">
    <property type="match status" value="1"/>
</dbReference>
<dbReference type="SUPFAM" id="SSF89550">
    <property type="entry name" value="PHP domain-like"/>
    <property type="match status" value="1"/>
</dbReference>
<dbReference type="EMBL" id="BSOJ01000038">
    <property type="protein sequence ID" value="GLR27717.1"/>
    <property type="molecule type" value="Genomic_DNA"/>
</dbReference>
<proteinExistence type="predicted"/>
<dbReference type="SMART" id="SM00481">
    <property type="entry name" value="POLIIIAc"/>
    <property type="match status" value="1"/>
</dbReference>
<accession>A0ABQ5YUK0</accession>